<sequence length="548" mass="62415">MIKQFILVILVLPFLTIKAQTKVGHITLQYGEEIIEDDEKIVRISTEFNGKIYTLASRKNKYYIKVFESTEMSLVSTNEIELPDMKGKDLEFEDLAVIADRIYVFGSVYDRKEKISNLFGVEVALDGKLSNNVVKLFSTKVTKRREQGAFYFKDSPTGDRLLIMHATQFNKEDVIQYEVKLLDPNLDTAMEYIEKVPYEDRRGLEFTIADFDVSFDDDVFIVINESFRDRKSMTNNEKFQVLCFKSSNNYEKEVIDIKFTDKEIINCEMLATGSGKLHLAGFYSGVRKNGKAKKDLRGVYSSVIDVNTNEVEQLKFNEFDYDTKVKLIGERRAKKGKDVKPYYLTHSLIEKEDGGLILLSEYQLVVEGGTSGIGPLAFTPITYINNEIIVTSLGVDGSVEWSNVIPKKQRASFTVLSLGLFGFSGNGNFTVSGGIMVPLSVMGKGPEYLSAMPIYENGQLTVIFNDNKKNYGVTDIEDIKWLGNYNKAVPVAVMFDDKGNMTRLDQEKVEKYQLVLRPRVYHRKTDKDYIIYSSRKSEDKIGRMTIGR</sequence>
<dbReference type="RefSeq" id="WP_311427790.1">
    <property type="nucleotide sequence ID" value="NZ_JAVRIA010000005.1"/>
</dbReference>
<comment type="caution">
    <text evidence="1">The sequence shown here is derived from an EMBL/GenBank/DDBJ whole genome shotgun (WGS) entry which is preliminary data.</text>
</comment>
<reference evidence="1 2" key="1">
    <citation type="submission" date="2023-09" db="EMBL/GenBank/DDBJ databases">
        <authorList>
            <person name="Rey-Velasco X."/>
        </authorList>
    </citation>
    <scope>NUCLEOTIDE SEQUENCE [LARGE SCALE GENOMIC DNA]</scope>
    <source>
        <strain evidence="1 2">W332</strain>
    </source>
</reference>
<name>A0ABU2YLJ4_9FLAO</name>
<evidence type="ECO:0000313" key="2">
    <source>
        <dbReference type="Proteomes" id="UP001259492"/>
    </source>
</evidence>
<evidence type="ECO:0000313" key="1">
    <source>
        <dbReference type="EMBL" id="MDT0559025.1"/>
    </source>
</evidence>
<gene>
    <name evidence="1" type="ORF">RM697_10220</name>
</gene>
<accession>A0ABU2YLJ4</accession>
<dbReference type="Proteomes" id="UP001259492">
    <property type="component" value="Unassembled WGS sequence"/>
</dbReference>
<protein>
    <submittedName>
        <fullName evidence="1">Uncharacterized protein</fullName>
    </submittedName>
</protein>
<dbReference type="EMBL" id="JAVRIA010000005">
    <property type="protein sequence ID" value="MDT0559025.1"/>
    <property type="molecule type" value="Genomic_DNA"/>
</dbReference>
<keyword evidence="2" id="KW-1185">Reference proteome</keyword>
<proteinExistence type="predicted"/>
<organism evidence="1 2">
    <name type="scientific">Microcosmobacter mediterraneus</name>
    <dbReference type="NCBI Taxonomy" id="3075607"/>
    <lineage>
        <taxon>Bacteria</taxon>
        <taxon>Pseudomonadati</taxon>
        <taxon>Bacteroidota</taxon>
        <taxon>Flavobacteriia</taxon>
        <taxon>Flavobacteriales</taxon>
        <taxon>Flavobacteriaceae</taxon>
        <taxon>Microcosmobacter</taxon>
    </lineage>
</organism>